<name>A0AAN7ITP8_QUERU</name>
<evidence type="ECO:0000256" key="8">
    <source>
        <dbReference type="PROSITE-ProRule" id="PRU01240"/>
    </source>
</evidence>
<evidence type="ECO:0000259" key="10">
    <source>
        <dbReference type="Pfam" id="PF05922"/>
    </source>
</evidence>
<comment type="caution">
    <text evidence="11">The sequence shown here is derived from an EMBL/GenBank/DDBJ whole genome shotgun (WGS) entry which is preliminary data.</text>
</comment>
<evidence type="ECO:0000256" key="5">
    <source>
        <dbReference type="ARBA" id="ARBA00022801"/>
    </source>
</evidence>
<dbReference type="GO" id="GO:0005576">
    <property type="term" value="C:extracellular region"/>
    <property type="evidence" value="ECO:0007669"/>
    <property type="project" value="UniProtKB-SubCell"/>
</dbReference>
<dbReference type="InterPro" id="IPR037045">
    <property type="entry name" value="S8pro/Inhibitor_I9_sf"/>
</dbReference>
<dbReference type="EMBL" id="JAXUIC010000004">
    <property type="protein sequence ID" value="KAK4593798.1"/>
    <property type="molecule type" value="Genomic_DNA"/>
</dbReference>
<dbReference type="CDD" id="cd02120">
    <property type="entry name" value="PA_subtilisin_like"/>
    <property type="match status" value="1"/>
</dbReference>
<dbReference type="GO" id="GO:0006508">
    <property type="term" value="P:proteolysis"/>
    <property type="evidence" value="ECO:0007669"/>
    <property type="project" value="UniProtKB-KW"/>
</dbReference>
<comment type="subcellular location">
    <subcellularLocation>
        <location evidence="1">Secreted</location>
    </subcellularLocation>
</comment>
<evidence type="ECO:0000313" key="11">
    <source>
        <dbReference type="EMBL" id="KAK4593798.1"/>
    </source>
</evidence>
<comment type="similarity">
    <text evidence="2 8">Belongs to the peptidase S8 family.</text>
</comment>
<dbReference type="GO" id="GO:0004252">
    <property type="term" value="F:serine-type endopeptidase activity"/>
    <property type="evidence" value="ECO:0007669"/>
    <property type="project" value="UniProtKB-UniRule"/>
</dbReference>
<dbReference type="SUPFAM" id="SSF52743">
    <property type="entry name" value="Subtilisin-like"/>
    <property type="match status" value="1"/>
</dbReference>
<dbReference type="Pfam" id="PF00082">
    <property type="entry name" value="Peptidase_S8"/>
    <property type="match status" value="1"/>
</dbReference>
<evidence type="ECO:0000313" key="12">
    <source>
        <dbReference type="Proteomes" id="UP001324115"/>
    </source>
</evidence>
<dbReference type="PRINTS" id="PR00723">
    <property type="entry name" value="SUBTILISIN"/>
</dbReference>
<feature type="domain" description="Inhibitor I9" evidence="10">
    <location>
        <begin position="115"/>
        <end position="163"/>
    </location>
</feature>
<sequence>MIKTLHVPTNTQVADIFTKALGFSSFVRLTEKLGLKDIFQPKLLKEQSKQLQIASLVQVIEFDTLDLRGSVEDKSITNDRSNNIKNDRRKARLKSRTTEVKGDLKQSVLINEVTHDTHVREHRIYYTRSFNGFAARLSDEEQQITASKKEVVSVFPSKKLKLQTTRSWDFVGLTETTKRYPTVESNLIVGAIDSGIWPESESFSDEGYGPPPKKWKGTCADGTNFTCNNKLIGARSYKLGSESSSARDEIGHGTHTASAEAGKKVPDTSFYGMAKGNAHGGVPSARIAAYKVCDEGDCLDLYIFAAFVDAIADGVDLITISVGGDYASPFEKDAIAIGSFHAMEKGILTLQSSGNSGPTPSTVSSVAPWLFSIAASSIDRKFISKVTLANGQTLIGNAVNPFTLNGTNFPLVYRKNLTTTCPEDVTRKLVEGKIVGSDQASGRKEAFRAGAIGAITTNDGSDDIASVVPLLTSALTDKDHDIVKSFINSTNEVIEHTTAPIAGSFSSRGPNPIAVDILKPDITAPGIDIIAAYSPHASTYGAPGDKRSLKYNILSGTSMSCPHVTGAAAYLKTFHPDSSPSAIKSALMTTGISLPMNATKQVDDVYGEGEFAFGAGHINPVKAIEPGLVYEALKEDYIKMLCSSKISYFGTCPKGV</sequence>
<proteinExistence type="inferred from homology"/>
<keyword evidence="4" id="KW-0732">Signal</keyword>
<evidence type="ECO:0000256" key="3">
    <source>
        <dbReference type="ARBA" id="ARBA00022670"/>
    </source>
</evidence>
<keyword evidence="12" id="KW-1185">Reference proteome</keyword>
<keyword evidence="6 8" id="KW-0720">Serine protease</keyword>
<dbReference type="InterPro" id="IPR015500">
    <property type="entry name" value="Peptidase_S8_subtilisin-rel"/>
</dbReference>
<evidence type="ECO:0000256" key="4">
    <source>
        <dbReference type="ARBA" id="ARBA00022729"/>
    </source>
</evidence>
<feature type="active site" description="Charge relay system" evidence="7 8">
    <location>
        <position position="558"/>
    </location>
</feature>
<keyword evidence="5 8" id="KW-0378">Hydrolase</keyword>
<dbReference type="PANTHER" id="PTHR10795">
    <property type="entry name" value="PROPROTEIN CONVERTASE SUBTILISIN/KEXIN"/>
    <property type="match status" value="1"/>
</dbReference>
<evidence type="ECO:0000256" key="2">
    <source>
        <dbReference type="ARBA" id="ARBA00011073"/>
    </source>
</evidence>
<evidence type="ECO:0000259" key="9">
    <source>
        <dbReference type="Pfam" id="PF00082"/>
    </source>
</evidence>
<dbReference type="InterPro" id="IPR034197">
    <property type="entry name" value="Peptidases_S8_3"/>
</dbReference>
<evidence type="ECO:0000256" key="6">
    <source>
        <dbReference type="ARBA" id="ARBA00022825"/>
    </source>
</evidence>
<dbReference type="PROSITE" id="PS51892">
    <property type="entry name" value="SUBTILASE"/>
    <property type="match status" value="1"/>
</dbReference>
<dbReference type="CDD" id="cd04852">
    <property type="entry name" value="Peptidases_S8_3"/>
    <property type="match status" value="1"/>
</dbReference>
<evidence type="ECO:0000256" key="7">
    <source>
        <dbReference type="PIRSR" id="PIRSR615500-1"/>
    </source>
</evidence>
<dbReference type="Pfam" id="PF05922">
    <property type="entry name" value="Inhibitor_I9"/>
    <property type="match status" value="1"/>
</dbReference>
<protein>
    <submittedName>
        <fullName evidence="11">Uncharacterized protein</fullName>
    </submittedName>
</protein>
<feature type="domain" description="Peptidase S8/S53" evidence="9">
    <location>
        <begin position="185"/>
        <end position="609"/>
    </location>
</feature>
<feature type="active site" description="Charge relay system" evidence="7 8">
    <location>
        <position position="252"/>
    </location>
</feature>
<dbReference type="Gene3D" id="3.30.70.80">
    <property type="entry name" value="Peptidase S8 propeptide/proteinase inhibitor I9"/>
    <property type="match status" value="1"/>
</dbReference>
<feature type="active site" description="Charge relay system" evidence="7 8">
    <location>
        <position position="193"/>
    </location>
</feature>
<organism evidence="11 12">
    <name type="scientific">Quercus rubra</name>
    <name type="common">Northern red oak</name>
    <name type="synonym">Quercus borealis</name>
    <dbReference type="NCBI Taxonomy" id="3512"/>
    <lineage>
        <taxon>Eukaryota</taxon>
        <taxon>Viridiplantae</taxon>
        <taxon>Streptophyta</taxon>
        <taxon>Embryophyta</taxon>
        <taxon>Tracheophyta</taxon>
        <taxon>Spermatophyta</taxon>
        <taxon>Magnoliopsida</taxon>
        <taxon>eudicotyledons</taxon>
        <taxon>Gunneridae</taxon>
        <taxon>Pentapetalae</taxon>
        <taxon>rosids</taxon>
        <taxon>fabids</taxon>
        <taxon>Fagales</taxon>
        <taxon>Fagaceae</taxon>
        <taxon>Quercus</taxon>
    </lineage>
</organism>
<dbReference type="InterPro" id="IPR036852">
    <property type="entry name" value="Peptidase_S8/S53_dom_sf"/>
</dbReference>
<dbReference type="InterPro" id="IPR000209">
    <property type="entry name" value="Peptidase_S8/S53_dom"/>
</dbReference>
<gene>
    <name evidence="11" type="ORF">RGQ29_017762</name>
</gene>
<reference evidence="11 12" key="1">
    <citation type="journal article" date="2023" name="G3 (Bethesda)">
        <title>A haplotype-resolved chromosome-scale genome for Quercus rubra L. provides insights into the genetics of adaptive traits for red oak species.</title>
        <authorList>
            <person name="Kapoor B."/>
            <person name="Jenkins J."/>
            <person name="Schmutz J."/>
            <person name="Zhebentyayeva T."/>
            <person name="Kuelheim C."/>
            <person name="Coggeshall M."/>
            <person name="Heim C."/>
            <person name="Lasky J.R."/>
            <person name="Leites L."/>
            <person name="Islam-Faridi N."/>
            <person name="Romero-Severson J."/>
            <person name="DeLeo V.L."/>
            <person name="Lucas S.M."/>
            <person name="Lazic D."/>
            <person name="Gailing O."/>
            <person name="Carlson J."/>
            <person name="Staton M."/>
        </authorList>
    </citation>
    <scope>NUCLEOTIDE SEQUENCE [LARGE SCALE GENOMIC DNA]</scope>
    <source>
        <strain evidence="11">Pseudo-F2</strain>
    </source>
</reference>
<dbReference type="InterPro" id="IPR010259">
    <property type="entry name" value="S8pro/Inhibitor_I9"/>
</dbReference>
<evidence type="ECO:0000256" key="1">
    <source>
        <dbReference type="ARBA" id="ARBA00004613"/>
    </source>
</evidence>
<dbReference type="Gene3D" id="3.40.50.200">
    <property type="entry name" value="Peptidase S8/S53 domain"/>
    <property type="match status" value="1"/>
</dbReference>
<dbReference type="Gene3D" id="3.50.30.30">
    <property type="match status" value="1"/>
</dbReference>
<dbReference type="PROSITE" id="PS00138">
    <property type="entry name" value="SUBTILASE_SER"/>
    <property type="match status" value="1"/>
</dbReference>
<dbReference type="InterPro" id="IPR023828">
    <property type="entry name" value="Peptidase_S8_Ser-AS"/>
</dbReference>
<dbReference type="AlphaFoldDB" id="A0AAN7ITP8"/>
<accession>A0AAN7ITP8</accession>
<dbReference type="Proteomes" id="UP001324115">
    <property type="component" value="Unassembled WGS sequence"/>
</dbReference>
<keyword evidence="3 8" id="KW-0645">Protease</keyword>
<dbReference type="InterPro" id="IPR045051">
    <property type="entry name" value="SBT"/>
</dbReference>